<dbReference type="PANTHER" id="PTHR42790:SF19">
    <property type="entry name" value="KYNURENINE_ALPHA-AMINOADIPATE AMINOTRANSFERASE, MITOCHONDRIAL"/>
    <property type="match status" value="1"/>
</dbReference>
<feature type="domain" description="Aminotransferase class I/classII large" evidence="7">
    <location>
        <begin position="48"/>
        <end position="376"/>
    </location>
</feature>
<dbReference type="CDD" id="cd00609">
    <property type="entry name" value="AAT_like"/>
    <property type="match status" value="1"/>
</dbReference>
<comment type="cofactor">
    <cofactor evidence="1">
        <name>pyridoxal 5'-phosphate</name>
        <dbReference type="ChEBI" id="CHEBI:597326"/>
    </cofactor>
</comment>
<name>A0A5A9ZTE9_9RHOB</name>
<dbReference type="AlphaFoldDB" id="A0A5A9ZTE9"/>
<evidence type="ECO:0000256" key="3">
    <source>
        <dbReference type="ARBA" id="ARBA00011738"/>
    </source>
</evidence>
<evidence type="ECO:0000313" key="9">
    <source>
        <dbReference type="Proteomes" id="UP000325291"/>
    </source>
</evidence>
<comment type="caution">
    <text evidence="8">The sequence shown here is derived from an EMBL/GenBank/DDBJ whole genome shotgun (WGS) entry which is preliminary data.</text>
</comment>
<comment type="similarity">
    <text evidence="2">Belongs to the class-I pyridoxal-phosphate-dependent aminotransferase family.</text>
</comment>
<evidence type="ECO:0000256" key="6">
    <source>
        <dbReference type="ARBA" id="ARBA00022898"/>
    </source>
</evidence>
<sequence>MSFAFDSFLSEPARARSAQPFTGLPPYHFVGGNIDEPTVPADALAEAVARVIREEGHAMGKYGMDGGPQGYLPLREEICTILERRTGITVTRDEVLVTSGSLQAMDLVNKALLDAGDVVLLEDANYMGAIAKLRTLGVSPHPIALDGDGMRMDALEEALETLAREGRKPKFIYTIPTIQNPTGTIMPEARRREMLALARKYDVPIFEDDCYADLVFSGERPPAIHALDDEDRVIYCGTFSKTIAPALRMGYLVAPWPLMGHILPLKTDAGTAALGQMALAEYLPGHYEAHVATLLPVLQEKSDTLCAALDEHFGAAAQYDRPVGGIYLWVTLPDSVDTDRLFEVALEQGIEINPGSQWTVNSDQNRHRMRLCFGHPPLPVIRDGIAKLAEICHAEFGLPLRSGNIARG</sequence>
<dbReference type="SUPFAM" id="SSF53383">
    <property type="entry name" value="PLP-dependent transferases"/>
    <property type="match status" value="1"/>
</dbReference>
<dbReference type="GO" id="GO:0030170">
    <property type="term" value="F:pyridoxal phosphate binding"/>
    <property type="evidence" value="ECO:0007669"/>
    <property type="project" value="InterPro"/>
</dbReference>
<organism evidence="8 9">
    <name type="scientific">Aquicoccus porphyridii</name>
    <dbReference type="NCBI Taxonomy" id="1852029"/>
    <lineage>
        <taxon>Bacteria</taxon>
        <taxon>Pseudomonadati</taxon>
        <taxon>Pseudomonadota</taxon>
        <taxon>Alphaproteobacteria</taxon>
        <taxon>Rhodobacterales</taxon>
        <taxon>Paracoccaceae</taxon>
        <taxon>Aquicoccus</taxon>
    </lineage>
</organism>
<evidence type="ECO:0000313" key="8">
    <source>
        <dbReference type="EMBL" id="KAA0920399.1"/>
    </source>
</evidence>
<dbReference type="InterPro" id="IPR015421">
    <property type="entry name" value="PyrdxlP-dep_Trfase_major"/>
</dbReference>
<gene>
    <name evidence="8" type="ORF">FLO80_04630</name>
</gene>
<dbReference type="PANTHER" id="PTHR42790">
    <property type="entry name" value="AMINOTRANSFERASE"/>
    <property type="match status" value="1"/>
</dbReference>
<comment type="subunit">
    <text evidence="3">Homodimer.</text>
</comment>
<dbReference type="EMBL" id="VINQ01000002">
    <property type="protein sequence ID" value="KAA0920399.1"/>
    <property type="molecule type" value="Genomic_DNA"/>
</dbReference>
<dbReference type="Gene3D" id="3.40.640.10">
    <property type="entry name" value="Type I PLP-dependent aspartate aminotransferase-like (Major domain)"/>
    <property type="match status" value="1"/>
</dbReference>
<dbReference type="InterPro" id="IPR004839">
    <property type="entry name" value="Aminotransferase_I/II_large"/>
</dbReference>
<dbReference type="GO" id="GO:1901605">
    <property type="term" value="P:alpha-amino acid metabolic process"/>
    <property type="evidence" value="ECO:0007669"/>
    <property type="project" value="TreeGrafter"/>
</dbReference>
<dbReference type="RefSeq" id="WP_111363448.1">
    <property type="nucleotide sequence ID" value="NZ_VINQ01000002.1"/>
</dbReference>
<keyword evidence="4 8" id="KW-0032">Aminotransferase</keyword>
<dbReference type="Pfam" id="PF00155">
    <property type="entry name" value="Aminotran_1_2"/>
    <property type="match status" value="1"/>
</dbReference>
<proteinExistence type="inferred from homology"/>
<dbReference type="FunFam" id="3.40.640.10:FF:000053">
    <property type="entry name" value="Aminotransferase, class I"/>
    <property type="match status" value="1"/>
</dbReference>
<reference evidence="8 9" key="1">
    <citation type="submission" date="2019-07" db="EMBL/GenBank/DDBJ databases">
        <title>Aquicoccus porphyridii gen. nov., sp. nov., isolated from a small marine red alga, Porphyridium marinum.</title>
        <authorList>
            <person name="Liu L."/>
        </authorList>
    </citation>
    <scope>NUCLEOTIDE SEQUENCE [LARGE SCALE GENOMIC DNA]</scope>
    <source>
        <strain evidence="8 9">L1 8-17</strain>
    </source>
</reference>
<dbReference type="Gene3D" id="3.90.1150.10">
    <property type="entry name" value="Aspartate Aminotransferase, domain 1"/>
    <property type="match status" value="1"/>
</dbReference>
<evidence type="ECO:0000256" key="2">
    <source>
        <dbReference type="ARBA" id="ARBA00007441"/>
    </source>
</evidence>
<protein>
    <submittedName>
        <fullName evidence="8">PLP-dependent aminotransferase family protein</fullName>
    </submittedName>
</protein>
<keyword evidence="9" id="KW-1185">Reference proteome</keyword>
<dbReference type="GO" id="GO:0008483">
    <property type="term" value="F:transaminase activity"/>
    <property type="evidence" value="ECO:0007669"/>
    <property type="project" value="UniProtKB-KW"/>
</dbReference>
<evidence type="ECO:0000259" key="7">
    <source>
        <dbReference type="Pfam" id="PF00155"/>
    </source>
</evidence>
<evidence type="ECO:0000256" key="1">
    <source>
        <dbReference type="ARBA" id="ARBA00001933"/>
    </source>
</evidence>
<accession>A0A5A9ZTE9</accession>
<dbReference type="InterPro" id="IPR050859">
    <property type="entry name" value="Class-I_PLP-dep_aminotransf"/>
</dbReference>
<keyword evidence="5 8" id="KW-0808">Transferase</keyword>
<evidence type="ECO:0000256" key="5">
    <source>
        <dbReference type="ARBA" id="ARBA00022679"/>
    </source>
</evidence>
<evidence type="ECO:0000256" key="4">
    <source>
        <dbReference type="ARBA" id="ARBA00022576"/>
    </source>
</evidence>
<dbReference type="InterPro" id="IPR015424">
    <property type="entry name" value="PyrdxlP-dep_Trfase"/>
</dbReference>
<dbReference type="InterPro" id="IPR015422">
    <property type="entry name" value="PyrdxlP-dep_Trfase_small"/>
</dbReference>
<dbReference type="Proteomes" id="UP000325291">
    <property type="component" value="Unassembled WGS sequence"/>
</dbReference>
<keyword evidence="6" id="KW-0663">Pyridoxal phosphate</keyword>